<name>A0A9P3LI36_9APHY</name>
<dbReference type="GO" id="GO:0071949">
    <property type="term" value="F:FAD binding"/>
    <property type="evidence" value="ECO:0007669"/>
    <property type="project" value="InterPro"/>
</dbReference>
<organism evidence="8 9">
    <name type="scientific">Phanerochaete sordida</name>
    <dbReference type="NCBI Taxonomy" id="48140"/>
    <lineage>
        <taxon>Eukaryota</taxon>
        <taxon>Fungi</taxon>
        <taxon>Dikarya</taxon>
        <taxon>Basidiomycota</taxon>
        <taxon>Agaricomycotina</taxon>
        <taxon>Agaricomycetes</taxon>
        <taxon>Polyporales</taxon>
        <taxon>Phanerochaetaceae</taxon>
        <taxon>Phanerochaete</taxon>
    </lineage>
</organism>
<dbReference type="InterPro" id="IPR038220">
    <property type="entry name" value="PHOX_C_sf"/>
</dbReference>
<gene>
    <name evidence="8" type="ORF">PsYK624_123390</name>
</gene>
<dbReference type="Gene3D" id="3.40.30.20">
    <property type="match status" value="1"/>
</dbReference>
<dbReference type="PANTHER" id="PTHR43004:SF19">
    <property type="entry name" value="BINDING MONOOXYGENASE, PUTATIVE (JCVI)-RELATED"/>
    <property type="match status" value="1"/>
</dbReference>
<dbReference type="PRINTS" id="PR00420">
    <property type="entry name" value="RNGMNOXGNASE"/>
</dbReference>
<dbReference type="Gene3D" id="3.30.9.10">
    <property type="entry name" value="D-Amino Acid Oxidase, subunit A, domain 2"/>
    <property type="match status" value="1"/>
</dbReference>
<keyword evidence="9" id="KW-1185">Reference proteome</keyword>
<dbReference type="AlphaFoldDB" id="A0A9P3LI36"/>
<dbReference type="OrthoDB" id="1716816at2759"/>
<feature type="domain" description="FAD-binding" evidence="6">
    <location>
        <begin position="2"/>
        <end position="331"/>
    </location>
</feature>
<dbReference type="Proteomes" id="UP000703269">
    <property type="component" value="Unassembled WGS sequence"/>
</dbReference>
<dbReference type="InterPro" id="IPR002938">
    <property type="entry name" value="FAD-bd"/>
</dbReference>
<dbReference type="SUPFAM" id="SSF52833">
    <property type="entry name" value="Thioredoxin-like"/>
    <property type="match status" value="1"/>
</dbReference>
<sequence length="542" mass="58663">MPRTVEILQSYGVGDDLLRKGHRAYFFCNYNYDPATAGIKFSSKLQGINEPTAQHKCCILHHQGFIESLLLSGLLQAGVKVERACKPVKMALSEDESEFDNPKAYPVKLVLEHAAAAPGTPSTEAVRAKFVVGADGAHSWVRRTLDIAMEGDSTSRVWGAIDFTPLPSSTFPDWRNIATVNARDAGLMLIPREDGKVRLYIELGTEDALPRDARGRPDTSGLSPAALLDIARGVFKPYTLETRPEDVEWWTAYIVGQRVAARFAEKRRVFIVGDACHTHSPKGGQGMNVSISDGHNLAWKIAHVLKSWSPMSLLDTYEAERRPFAQELIAFDRWYAEGFSAKARAKLVADTADGAGVALPGPLEAFLSFSAITTGVGIHYAASAITSPTSSPEPGAAAPGPFALMPGKRVPPHALVRVADRRPLTLQDALPADGRARLLVFSGALTGADDAARMVSIERAVKALVDRVWKERFALVVVLARVGDATPYLDVPMGLREDWTSVLVDAVSPFSNESGGAYAALGVPASGQIVVKLEQYLHGWMI</sequence>
<evidence type="ECO:0000259" key="6">
    <source>
        <dbReference type="Pfam" id="PF01494"/>
    </source>
</evidence>
<evidence type="ECO:0000256" key="1">
    <source>
        <dbReference type="ARBA" id="ARBA00001974"/>
    </source>
</evidence>
<dbReference type="InterPro" id="IPR036249">
    <property type="entry name" value="Thioredoxin-like_sf"/>
</dbReference>
<dbReference type="EMBL" id="BPQB01000056">
    <property type="protein sequence ID" value="GJE96146.1"/>
    <property type="molecule type" value="Genomic_DNA"/>
</dbReference>
<comment type="similarity">
    <text evidence="2">Belongs to the PheA/TfdB FAD monooxygenase family.</text>
</comment>
<keyword evidence="3" id="KW-0285">Flavoprotein</keyword>
<dbReference type="SUPFAM" id="SSF54373">
    <property type="entry name" value="FAD-linked reductases, C-terminal domain"/>
    <property type="match status" value="1"/>
</dbReference>
<proteinExistence type="inferred from homology"/>
<protein>
    <submittedName>
        <fullName evidence="8">Phenol 2-monooxygenase-like protein</fullName>
    </submittedName>
</protein>
<keyword evidence="4" id="KW-0274">FAD</keyword>
<comment type="cofactor">
    <cofactor evidence="1">
        <name>FAD</name>
        <dbReference type="ChEBI" id="CHEBI:57692"/>
    </cofactor>
</comment>
<evidence type="ECO:0000256" key="3">
    <source>
        <dbReference type="ARBA" id="ARBA00022630"/>
    </source>
</evidence>
<dbReference type="Pfam" id="PF01494">
    <property type="entry name" value="FAD_binding_3"/>
    <property type="match status" value="1"/>
</dbReference>
<dbReference type="InterPro" id="IPR050641">
    <property type="entry name" value="RIFMO-like"/>
</dbReference>
<dbReference type="GO" id="GO:0016709">
    <property type="term" value="F:oxidoreductase activity, acting on paired donors, with incorporation or reduction of molecular oxygen, NAD(P)H as one donor, and incorporation of one atom of oxygen"/>
    <property type="evidence" value="ECO:0007669"/>
    <property type="project" value="UniProtKB-ARBA"/>
</dbReference>
<dbReference type="InterPro" id="IPR036188">
    <property type="entry name" value="FAD/NAD-bd_sf"/>
</dbReference>
<evidence type="ECO:0000313" key="9">
    <source>
        <dbReference type="Proteomes" id="UP000703269"/>
    </source>
</evidence>
<dbReference type="Pfam" id="PF07976">
    <property type="entry name" value="Phe_hydrox_dim"/>
    <property type="match status" value="1"/>
</dbReference>
<dbReference type="Gene3D" id="3.50.50.60">
    <property type="entry name" value="FAD/NAD(P)-binding domain"/>
    <property type="match status" value="1"/>
</dbReference>
<dbReference type="PANTHER" id="PTHR43004">
    <property type="entry name" value="TRK SYSTEM POTASSIUM UPTAKE PROTEIN"/>
    <property type="match status" value="1"/>
</dbReference>
<feature type="domain" description="Phenol hydroxylase-like C-terminal dimerisation" evidence="7">
    <location>
        <begin position="378"/>
        <end position="531"/>
    </location>
</feature>
<evidence type="ECO:0000313" key="8">
    <source>
        <dbReference type="EMBL" id="GJE96146.1"/>
    </source>
</evidence>
<reference evidence="8 9" key="1">
    <citation type="submission" date="2021-08" db="EMBL/GenBank/DDBJ databases">
        <title>Draft Genome Sequence of Phanerochaete sordida strain YK-624.</title>
        <authorList>
            <person name="Mori T."/>
            <person name="Dohra H."/>
            <person name="Suzuki T."/>
            <person name="Kawagishi H."/>
            <person name="Hirai H."/>
        </authorList>
    </citation>
    <scope>NUCLEOTIDE SEQUENCE [LARGE SCALE GENOMIC DNA]</scope>
    <source>
        <strain evidence="8 9">YK-624</strain>
    </source>
</reference>
<accession>A0A9P3LI36</accession>
<keyword evidence="5" id="KW-0560">Oxidoreductase</keyword>
<dbReference type="SUPFAM" id="SSF51905">
    <property type="entry name" value="FAD/NAD(P)-binding domain"/>
    <property type="match status" value="1"/>
</dbReference>
<dbReference type="InterPro" id="IPR012941">
    <property type="entry name" value="Phe_hydrox_C_dim_dom"/>
</dbReference>
<evidence type="ECO:0000256" key="5">
    <source>
        <dbReference type="ARBA" id="ARBA00023002"/>
    </source>
</evidence>
<evidence type="ECO:0000256" key="2">
    <source>
        <dbReference type="ARBA" id="ARBA00007801"/>
    </source>
</evidence>
<comment type="caution">
    <text evidence="8">The sequence shown here is derived from an EMBL/GenBank/DDBJ whole genome shotgun (WGS) entry which is preliminary data.</text>
</comment>
<evidence type="ECO:0000256" key="4">
    <source>
        <dbReference type="ARBA" id="ARBA00022827"/>
    </source>
</evidence>
<evidence type="ECO:0000259" key="7">
    <source>
        <dbReference type="Pfam" id="PF07976"/>
    </source>
</evidence>